<dbReference type="Proteomes" id="UP000823904">
    <property type="component" value="Unassembled WGS sequence"/>
</dbReference>
<protein>
    <submittedName>
        <fullName evidence="1">Uncharacterized protein</fullName>
    </submittedName>
</protein>
<dbReference type="AlphaFoldDB" id="A0A9D2TA56"/>
<sequence>MEFTAEWLPEAQLWETKNYGRYDEVDYIRTFLGRDQAYIPVKNVLIFETAKGHYRANPFMKQTVDSLHYNQIEIIAFDQGELGGEDDYRNILSQCGYPYIEKFAIPSSFGKKNCGFKFFQAAVETYSPGKKKYGMISNTIVPFAMAKHVDFLMYTSPDLYPQRYYLGRKTREEERTFENFINEQLFNGTVKESRGYHFGYAFEGILMYAFCQFLKKRMKEENASRIYFTAASGTAFQAYSMLYPEDELETLYAWSQTRRDGELEQYMKNRKEKKGIIGDFSLDQDWKSYLESQMGERLLVVNLQDLFQPENVKKYGNVIDQAVSMVQENNFFVAEYKNGLPVWGQKKTGIRKLRNGQEIQRGMMGFVTQFDAFRKQTGWEKTVCGKEDVRFIGRVLKYAFNEGQRKKRHMKPAQALIQSRAAKWGVRQLKKIYRRIRKR</sequence>
<proteinExistence type="predicted"/>
<reference evidence="1" key="1">
    <citation type="journal article" date="2021" name="PeerJ">
        <title>Extensive microbial diversity within the chicken gut microbiome revealed by metagenomics and culture.</title>
        <authorList>
            <person name="Gilroy R."/>
            <person name="Ravi A."/>
            <person name="Getino M."/>
            <person name="Pursley I."/>
            <person name="Horton D.L."/>
            <person name="Alikhan N.F."/>
            <person name="Baker D."/>
            <person name="Gharbi K."/>
            <person name="Hall N."/>
            <person name="Watson M."/>
            <person name="Adriaenssens E.M."/>
            <person name="Foster-Nyarko E."/>
            <person name="Jarju S."/>
            <person name="Secka A."/>
            <person name="Antonio M."/>
            <person name="Oren A."/>
            <person name="Chaudhuri R.R."/>
            <person name="La Ragione R."/>
            <person name="Hildebrand F."/>
            <person name="Pallen M.J."/>
        </authorList>
    </citation>
    <scope>NUCLEOTIDE SEQUENCE</scope>
    <source>
        <strain evidence="1">ChiSjej3B21-8574</strain>
    </source>
</reference>
<accession>A0A9D2TA56</accession>
<gene>
    <name evidence="1" type="ORF">H9754_10490</name>
</gene>
<evidence type="ECO:0000313" key="1">
    <source>
        <dbReference type="EMBL" id="HJC50971.1"/>
    </source>
</evidence>
<dbReference type="EMBL" id="DWWD01000042">
    <property type="protein sequence ID" value="HJC50971.1"/>
    <property type="molecule type" value="Genomic_DNA"/>
</dbReference>
<reference evidence="1" key="2">
    <citation type="submission" date="2021-04" db="EMBL/GenBank/DDBJ databases">
        <authorList>
            <person name="Gilroy R."/>
        </authorList>
    </citation>
    <scope>NUCLEOTIDE SEQUENCE</scope>
    <source>
        <strain evidence="1">ChiSjej3B21-8574</strain>
    </source>
</reference>
<comment type="caution">
    <text evidence="1">The sequence shown here is derived from an EMBL/GenBank/DDBJ whole genome shotgun (WGS) entry which is preliminary data.</text>
</comment>
<evidence type="ECO:0000313" key="2">
    <source>
        <dbReference type="Proteomes" id="UP000823904"/>
    </source>
</evidence>
<name>A0A9D2TA56_9FIRM</name>
<organism evidence="1 2">
    <name type="scientific">Candidatus Anaerostipes avistercoris</name>
    <dbReference type="NCBI Taxonomy" id="2838462"/>
    <lineage>
        <taxon>Bacteria</taxon>
        <taxon>Bacillati</taxon>
        <taxon>Bacillota</taxon>
        <taxon>Clostridia</taxon>
        <taxon>Lachnospirales</taxon>
        <taxon>Lachnospiraceae</taxon>
        <taxon>Anaerostipes</taxon>
    </lineage>
</organism>